<comment type="caution">
    <text evidence="2">The sequence shown here is derived from an EMBL/GenBank/DDBJ whole genome shotgun (WGS) entry which is preliminary data.</text>
</comment>
<dbReference type="EMBL" id="JAFBIL020000001">
    <property type="protein sequence ID" value="MBZ2206091.1"/>
    <property type="molecule type" value="Genomic_DNA"/>
</dbReference>
<reference evidence="2 3" key="1">
    <citation type="submission" date="2021-08" db="EMBL/GenBank/DDBJ databases">
        <title>Massilia sp. R798.</title>
        <authorList>
            <person name="Baek J.H."/>
            <person name="Jung H.S."/>
            <person name="Kim K.R."/>
            <person name="Jeon C.O."/>
        </authorList>
    </citation>
    <scope>NUCLEOTIDE SEQUENCE [LARGE SCALE GENOMIC DNA]</scope>
    <source>
        <strain evidence="2 3">R798</strain>
    </source>
</reference>
<dbReference type="Pfam" id="PF12697">
    <property type="entry name" value="Abhydrolase_6"/>
    <property type="match status" value="1"/>
</dbReference>
<dbReference type="NCBIfam" id="TIGR03100">
    <property type="entry name" value="hydr1_PEP"/>
    <property type="match status" value="1"/>
</dbReference>
<keyword evidence="2" id="KW-0378">Hydrolase</keyword>
<dbReference type="GO" id="GO:0016787">
    <property type="term" value="F:hydrolase activity"/>
    <property type="evidence" value="ECO:0007669"/>
    <property type="project" value="UniProtKB-KW"/>
</dbReference>
<evidence type="ECO:0000313" key="3">
    <source>
        <dbReference type="Proteomes" id="UP000809349"/>
    </source>
</evidence>
<gene>
    <name evidence="2" type="ORF">I4X03_002325</name>
</gene>
<feature type="domain" description="AB hydrolase-1" evidence="1">
    <location>
        <begin position="47"/>
        <end position="271"/>
    </location>
</feature>
<dbReference type="InterPro" id="IPR017531">
    <property type="entry name" value="Hydrolase-1_PEP"/>
</dbReference>
<keyword evidence="3" id="KW-1185">Reference proteome</keyword>
<dbReference type="Gene3D" id="3.40.50.1820">
    <property type="entry name" value="alpha/beta hydrolase"/>
    <property type="match status" value="1"/>
</dbReference>
<accession>A0ABS7SIQ5</accession>
<organism evidence="2 3">
    <name type="scientific">Massilia soli</name>
    <dbReference type="NCBI Taxonomy" id="2792854"/>
    <lineage>
        <taxon>Bacteria</taxon>
        <taxon>Pseudomonadati</taxon>
        <taxon>Pseudomonadota</taxon>
        <taxon>Betaproteobacteria</taxon>
        <taxon>Burkholderiales</taxon>
        <taxon>Oxalobacteraceae</taxon>
        <taxon>Telluria group</taxon>
        <taxon>Massilia</taxon>
    </lineage>
</organism>
<evidence type="ECO:0000259" key="1">
    <source>
        <dbReference type="Pfam" id="PF12697"/>
    </source>
</evidence>
<dbReference type="Proteomes" id="UP000809349">
    <property type="component" value="Unassembled WGS sequence"/>
</dbReference>
<sequence>MTIEQRALRFQCQGEWLFGVASLPAQPNKRGVIVVVGGPQYRVGSHRQFTLLARELAMQGTPVLRFDYRGMGDSAGAPQPFDDIDDDLRAAIDHFTGGGYGVSEVVLWGLCDGASAALFYAPQDPRVTGVVLANPWARSAEGIAKTTLKHYYRRRLLEPAFWKKMFSGRFNAASALGSFARLLGAAAAAPATGGACAAPPLRERMRGGLAQFKGRVLLLTSGIDLTAQEFLEMEKSSPEWKSLLARPQVSRQVLPDADHTFSRRAWRDQVAQVTAQWLACW</sequence>
<dbReference type="RefSeq" id="WP_223465012.1">
    <property type="nucleotide sequence ID" value="NZ_JAFBIL020000001.1"/>
</dbReference>
<dbReference type="SUPFAM" id="SSF53474">
    <property type="entry name" value="alpha/beta-Hydrolases"/>
    <property type="match status" value="1"/>
</dbReference>
<protein>
    <submittedName>
        <fullName evidence="2">Hydrolase 1, exosortase A system-associated</fullName>
    </submittedName>
</protein>
<name>A0ABS7SIQ5_9BURK</name>
<dbReference type="InterPro" id="IPR029058">
    <property type="entry name" value="AB_hydrolase_fold"/>
</dbReference>
<proteinExistence type="predicted"/>
<dbReference type="InterPro" id="IPR000073">
    <property type="entry name" value="AB_hydrolase_1"/>
</dbReference>
<evidence type="ECO:0000313" key="2">
    <source>
        <dbReference type="EMBL" id="MBZ2206091.1"/>
    </source>
</evidence>